<dbReference type="SUPFAM" id="SSF48317">
    <property type="entry name" value="Acid phosphatase/Vanadium-dependent haloperoxidase"/>
    <property type="match status" value="1"/>
</dbReference>
<dbReference type="EMBL" id="MLAK01000561">
    <property type="protein sequence ID" value="OHT12531.1"/>
    <property type="molecule type" value="Genomic_DNA"/>
</dbReference>
<evidence type="ECO:0000313" key="3">
    <source>
        <dbReference type="EMBL" id="OHT12531.1"/>
    </source>
</evidence>
<organism evidence="3 4">
    <name type="scientific">Tritrichomonas foetus</name>
    <dbReference type="NCBI Taxonomy" id="1144522"/>
    <lineage>
        <taxon>Eukaryota</taxon>
        <taxon>Metamonada</taxon>
        <taxon>Parabasalia</taxon>
        <taxon>Tritrichomonadida</taxon>
        <taxon>Tritrichomonadidae</taxon>
        <taxon>Tritrichomonas</taxon>
    </lineage>
</organism>
<gene>
    <name evidence="3" type="ORF">TRFO_17577</name>
</gene>
<keyword evidence="4" id="KW-1185">Reference proteome</keyword>
<dbReference type="InterPro" id="IPR036938">
    <property type="entry name" value="PAP2/HPO_sf"/>
</dbReference>
<dbReference type="Pfam" id="PF01569">
    <property type="entry name" value="PAP2"/>
    <property type="match status" value="1"/>
</dbReference>
<feature type="domain" description="Phosphatidic acid phosphatase type 2/haloperoxidase" evidence="2">
    <location>
        <begin position="81"/>
        <end position="178"/>
    </location>
</feature>
<dbReference type="RefSeq" id="XP_068365667.1">
    <property type="nucleotide sequence ID" value="XM_068499667.1"/>
</dbReference>
<dbReference type="PANTHER" id="PTHR14969:SF13">
    <property type="entry name" value="AT30094P"/>
    <property type="match status" value="1"/>
</dbReference>
<feature type="transmembrane region" description="Helical" evidence="1">
    <location>
        <begin position="156"/>
        <end position="177"/>
    </location>
</feature>
<feature type="transmembrane region" description="Helical" evidence="1">
    <location>
        <begin position="27"/>
        <end position="46"/>
    </location>
</feature>
<keyword evidence="1" id="KW-0812">Transmembrane</keyword>
<accession>A0A1J4KMR6</accession>
<feature type="transmembrane region" description="Helical" evidence="1">
    <location>
        <begin position="184"/>
        <end position="204"/>
    </location>
</feature>
<dbReference type="AlphaFoldDB" id="A0A1J4KMR6"/>
<dbReference type="GeneID" id="94834371"/>
<name>A0A1J4KMR6_9EUKA</name>
<evidence type="ECO:0000256" key="1">
    <source>
        <dbReference type="SAM" id="Phobius"/>
    </source>
</evidence>
<dbReference type="Gene3D" id="1.20.144.10">
    <property type="entry name" value="Phosphatidic acid phosphatase type 2/haloperoxidase"/>
    <property type="match status" value="1"/>
</dbReference>
<feature type="transmembrane region" description="Helical" evidence="1">
    <location>
        <begin position="244"/>
        <end position="265"/>
    </location>
</feature>
<dbReference type="Proteomes" id="UP000179807">
    <property type="component" value="Unassembled WGS sequence"/>
</dbReference>
<feature type="transmembrane region" description="Helical" evidence="1">
    <location>
        <begin position="82"/>
        <end position="101"/>
    </location>
</feature>
<dbReference type="OrthoDB" id="10566305at2759"/>
<protein>
    <recommendedName>
        <fullName evidence="2">Phosphatidic acid phosphatase type 2/haloperoxidase domain-containing protein</fullName>
    </recommendedName>
</protein>
<feature type="transmembrane region" description="Helical" evidence="1">
    <location>
        <begin position="210"/>
        <end position="232"/>
    </location>
</feature>
<proteinExistence type="predicted"/>
<keyword evidence="1" id="KW-1133">Transmembrane helix</keyword>
<dbReference type="InterPro" id="IPR000326">
    <property type="entry name" value="PAP2/HPO"/>
</dbReference>
<reference evidence="3" key="1">
    <citation type="submission" date="2016-10" db="EMBL/GenBank/DDBJ databases">
        <authorList>
            <person name="Benchimol M."/>
            <person name="Almeida L.G."/>
            <person name="Vasconcelos A.T."/>
            <person name="Perreira-Neves A."/>
            <person name="Rosa I.A."/>
            <person name="Tasca T."/>
            <person name="Bogo M.R."/>
            <person name="de Souza W."/>
        </authorList>
    </citation>
    <scope>NUCLEOTIDE SEQUENCE [LARGE SCALE GENOMIC DNA]</scope>
    <source>
        <strain evidence="3">K</strain>
    </source>
</reference>
<dbReference type="VEuPathDB" id="TrichDB:TRFO_17577"/>
<comment type="caution">
    <text evidence="3">The sequence shown here is derived from an EMBL/GenBank/DDBJ whole genome shotgun (WGS) entry which is preliminary data.</text>
</comment>
<feature type="transmembrane region" description="Helical" evidence="1">
    <location>
        <begin position="129"/>
        <end position="150"/>
    </location>
</feature>
<dbReference type="GO" id="GO:0042392">
    <property type="term" value="F:sphingosine-1-phosphate phosphatase activity"/>
    <property type="evidence" value="ECO:0007669"/>
    <property type="project" value="TreeGrafter"/>
</dbReference>
<evidence type="ECO:0000259" key="2">
    <source>
        <dbReference type="SMART" id="SM00014"/>
    </source>
</evidence>
<dbReference type="SMART" id="SM00014">
    <property type="entry name" value="acidPPc"/>
    <property type="match status" value="1"/>
</dbReference>
<evidence type="ECO:0000313" key="4">
    <source>
        <dbReference type="Proteomes" id="UP000179807"/>
    </source>
</evidence>
<sequence>MWNAQPIPPKPRRKEKLLMTQSHFWDVINSIELPIIIFLQKYLFAYTSTKKWNKVTKLASPRMIRFLPIIFYSIGLQDKAKILSLSLVYFALFSSFGKYLIKRRRPGSYPNIHAPDCAPTSSFPSRHTISVTVVASFFPFSNFWICLIVVSRVMLGMHFISDCVLGVAIGKIALFVAPRITDPNYCLFLLLITFRVWSGCFKILCGALPILITQNVKCCPLFSVILLLWPFIRSFWPGMKRASALELLVIETIPFALLTFLINAANFGSVWLFENHYIQFSAEECWNSLVNSTMSLANKVWMKEL</sequence>
<dbReference type="PANTHER" id="PTHR14969">
    <property type="entry name" value="SPHINGOSINE-1-PHOSPHATE PHOSPHOHYDROLASE"/>
    <property type="match status" value="1"/>
</dbReference>
<keyword evidence="1" id="KW-0472">Membrane</keyword>